<dbReference type="InterPro" id="IPR015424">
    <property type="entry name" value="PyrdxlP-dep_Trfase"/>
</dbReference>
<comment type="cofactor">
    <cofactor evidence="1">
        <name>pyridoxal 5'-phosphate</name>
        <dbReference type="ChEBI" id="CHEBI:597326"/>
    </cofactor>
</comment>
<keyword evidence="10" id="KW-1185">Reference proteome</keyword>
<dbReference type="Pfam" id="PF00202">
    <property type="entry name" value="Aminotran_3"/>
    <property type="match status" value="1"/>
</dbReference>
<dbReference type="InterPro" id="IPR015422">
    <property type="entry name" value="PyrdxlP-dep_Trfase_small"/>
</dbReference>
<protein>
    <recommendedName>
        <fullName evidence="4">alanine--glyoxylate transaminase</fullName>
        <ecNumber evidence="4">2.6.1.44</ecNumber>
    </recommendedName>
</protein>
<dbReference type="InterPro" id="IPR015421">
    <property type="entry name" value="PyrdxlP-dep_Trfase_major"/>
</dbReference>
<name>A0A7S8EBD5_9CHLR</name>
<keyword evidence="5 9" id="KW-0032">Aminotransferase</keyword>
<dbReference type="PIRSF" id="PIRSF000521">
    <property type="entry name" value="Transaminase_4ab_Lys_Orn"/>
    <property type="match status" value="1"/>
</dbReference>
<evidence type="ECO:0000256" key="2">
    <source>
        <dbReference type="ARBA" id="ARBA00008954"/>
    </source>
</evidence>
<keyword evidence="6 9" id="KW-0808">Transferase</keyword>
<evidence type="ECO:0000256" key="5">
    <source>
        <dbReference type="ARBA" id="ARBA00022576"/>
    </source>
</evidence>
<dbReference type="CDD" id="cd00610">
    <property type="entry name" value="OAT_like"/>
    <property type="match status" value="1"/>
</dbReference>
<evidence type="ECO:0000256" key="6">
    <source>
        <dbReference type="ARBA" id="ARBA00022679"/>
    </source>
</evidence>
<dbReference type="Proteomes" id="UP000594468">
    <property type="component" value="Chromosome"/>
</dbReference>
<accession>A0A7S8EBD5</accession>
<evidence type="ECO:0000256" key="3">
    <source>
        <dbReference type="ARBA" id="ARBA00011881"/>
    </source>
</evidence>
<dbReference type="InterPro" id="IPR005814">
    <property type="entry name" value="Aminotrans_3"/>
</dbReference>
<evidence type="ECO:0000313" key="10">
    <source>
        <dbReference type="Proteomes" id="UP000594468"/>
    </source>
</evidence>
<evidence type="ECO:0000256" key="7">
    <source>
        <dbReference type="ARBA" id="ARBA00022898"/>
    </source>
</evidence>
<dbReference type="SUPFAM" id="SSF53383">
    <property type="entry name" value="PLP-dependent transferases"/>
    <property type="match status" value="1"/>
</dbReference>
<sequence length="428" mass="46287">MSATSIIERFQNVMFPAAAPYHGDAPLVVDHAKDQYIWDVDGTRYLDFFGGVLTVSVGHCNEEVTQRTLEQLQKVQHTSTIYINPIMVEVAEKVVALTPPGLQKCYFTNSGTEANETAIMAARMYTGNPIIITLRHAYSGRTMTAMSLTAHGNWRLGGVVDPYVRHVRNPYTYRAPVDLTPEQVVDLCVQDLEETLATTTNGRIAAFMAEPIQGVGGFIVPPEDYFKRVMPIVKEAGGVFIADEVQTGWGRTGGKWFGIEQFGVEPDIMTFAKGMANGSPIGCTITTAEIAEAVQGATFATFGGNPVTMATALATIEYIEAHNLVENAAVQGAKLREKLEEFQAEFPFIGEVRGMGLMQALEIVEPGSKTPDKHRATALMDSAKSHGLLLGKGGLYGNVIRVAPHLNVADADMEAAFELIGAALVDVS</sequence>
<keyword evidence="7 8" id="KW-0663">Pyridoxal phosphate</keyword>
<organism evidence="9 10">
    <name type="scientific">Phototrophicus methaneseepsis</name>
    <dbReference type="NCBI Taxonomy" id="2710758"/>
    <lineage>
        <taxon>Bacteria</taxon>
        <taxon>Bacillati</taxon>
        <taxon>Chloroflexota</taxon>
        <taxon>Candidatus Thermofontia</taxon>
        <taxon>Phototrophicales</taxon>
        <taxon>Phototrophicaceae</taxon>
        <taxon>Phototrophicus</taxon>
    </lineage>
</organism>
<reference evidence="9 10" key="1">
    <citation type="submission" date="2020-02" db="EMBL/GenBank/DDBJ databases">
        <authorList>
            <person name="Zheng R.K."/>
            <person name="Sun C.M."/>
        </authorList>
    </citation>
    <scope>NUCLEOTIDE SEQUENCE [LARGE SCALE GENOMIC DNA]</scope>
    <source>
        <strain evidence="10">rifampicinis</strain>
    </source>
</reference>
<dbReference type="FunFam" id="3.40.640.10:FF:000004">
    <property type="entry name" value="Acetylornithine aminotransferase"/>
    <property type="match status" value="1"/>
</dbReference>
<dbReference type="PANTHER" id="PTHR45688:SF3">
    <property type="entry name" value="ALANINE--GLYOXYLATE AMINOTRANSFERASE 2, MITOCHONDRIAL"/>
    <property type="match status" value="1"/>
</dbReference>
<dbReference type="GO" id="GO:0030170">
    <property type="term" value="F:pyridoxal phosphate binding"/>
    <property type="evidence" value="ECO:0007669"/>
    <property type="project" value="InterPro"/>
</dbReference>
<dbReference type="EC" id="2.6.1.44" evidence="4"/>
<evidence type="ECO:0000256" key="1">
    <source>
        <dbReference type="ARBA" id="ARBA00001933"/>
    </source>
</evidence>
<comment type="similarity">
    <text evidence="2 8">Belongs to the class-III pyridoxal-phosphate-dependent aminotransferase family.</text>
</comment>
<dbReference type="Gene3D" id="3.90.1150.10">
    <property type="entry name" value="Aspartate Aminotransferase, domain 1"/>
    <property type="match status" value="1"/>
</dbReference>
<evidence type="ECO:0000313" key="9">
    <source>
        <dbReference type="EMBL" id="QPC83826.1"/>
    </source>
</evidence>
<dbReference type="Gene3D" id="3.40.640.10">
    <property type="entry name" value="Type I PLP-dependent aspartate aminotransferase-like (Major domain)"/>
    <property type="match status" value="1"/>
</dbReference>
<comment type="subunit">
    <text evidence="3">Homotetramer.</text>
</comment>
<gene>
    <name evidence="9" type="ORF">G4Y79_05450</name>
</gene>
<dbReference type="AlphaFoldDB" id="A0A7S8EBD5"/>
<dbReference type="GO" id="GO:0008453">
    <property type="term" value="F:alanine-glyoxylate transaminase activity"/>
    <property type="evidence" value="ECO:0007669"/>
    <property type="project" value="UniProtKB-EC"/>
</dbReference>
<proteinExistence type="inferred from homology"/>
<dbReference type="PANTHER" id="PTHR45688">
    <property type="match status" value="1"/>
</dbReference>
<dbReference type="EMBL" id="CP062983">
    <property type="protein sequence ID" value="QPC83826.1"/>
    <property type="molecule type" value="Genomic_DNA"/>
</dbReference>
<dbReference type="KEGG" id="pmet:G4Y79_05450"/>
<evidence type="ECO:0000256" key="4">
    <source>
        <dbReference type="ARBA" id="ARBA00013049"/>
    </source>
</evidence>
<evidence type="ECO:0000256" key="8">
    <source>
        <dbReference type="RuleBase" id="RU003560"/>
    </source>
</evidence>
<dbReference type="RefSeq" id="WP_195171890.1">
    <property type="nucleotide sequence ID" value="NZ_CP062983.1"/>
</dbReference>